<dbReference type="EMBL" id="FPAS01000002">
    <property type="protein sequence ID" value="SFT62366.1"/>
    <property type="molecule type" value="Genomic_DNA"/>
</dbReference>
<dbReference type="AlphaFoldDB" id="A0A1I6ZI45"/>
<protein>
    <submittedName>
        <fullName evidence="3">Por secretion system C-terminal sorting domain-containing protein</fullName>
    </submittedName>
</protein>
<dbReference type="STRING" id="477690.SAMN05216474_1381"/>
<keyword evidence="1" id="KW-0732">Signal</keyword>
<evidence type="ECO:0000313" key="3">
    <source>
        <dbReference type="EMBL" id="SFT62366.1"/>
    </source>
</evidence>
<evidence type="ECO:0000259" key="2">
    <source>
        <dbReference type="Pfam" id="PF18962"/>
    </source>
</evidence>
<dbReference type="Pfam" id="PF18962">
    <property type="entry name" value="Por_Secre_tail"/>
    <property type="match status" value="1"/>
</dbReference>
<organism evidence="3 4">
    <name type="scientific">Lishizhenia tianjinensis</name>
    <dbReference type="NCBI Taxonomy" id="477690"/>
    <lineage>
        <taxon>Bacteria</taxon>
        <taxon>Pseudomonadati</taxon>
        <taxon>Bacteroidota</taxon>
        <taxon>Flavobacteriia</taxon>
        <taxon>Flavobacteriales</taxon>
        <taxon>Crocinitomicaceae</taxon>
        <taxon>Lishizhenia</taxon>
    </lineage>
</organism>
<dbReference type="Proteomes" id="UP000236454">
    <property type="component" value="Unassembled WGS sequence"/>
</dbReference>
<dbReference type="NCBIfam" id="TIGR04183">
    <property type="entry name" value="Por_Secre_tail"/>
    <property type="match status" value="1"/>
</dbReference>
<reference evidence="3 4" key="1">
    <citation type="submission" date="2016-10" db="EMBL/GenBank/DDBJ databases">
        <authorList>
            <person name="de Groot N.N."/>
        </authorList>
    </citation>
    <scope>NUCLEOTIDE SEQUENCE [LARGE SCALE GENOMIC DNA]</scope>
    <source>
        <strain evidence="3 4">CGMCC 1.7005</strain>
    </source>
</reference>
<dbReference type="Gene3D" id="2.130.10.10">
    <property type="entry name" value="YVTN repeat-like/Quinoprotein amine dehydrogenase"/>
    <property type="match status" value="3"/>
</dbReference>
<dbReference type="InterPro" id="IPR015943">
    <property type="entry name" value="WD40/YVTN_repeat-like_dom_sf"/>
</dbReference>
<dbReference type="SUPFAM" id="SSF50939">
    <property type="entry name" value="Sialidases"/>
    <property type="match status" value="1"/>
</dbReference>
<proteinExistence type="predicted"/>
<dbReference type="SUPFAM" id="SSF110296">
    <property type="entry name" value="Oligoxyloglucan reducing end-specific cellobiohydrolase"/>
    <property type="match status" value="1"/>
</dbReference>
<feature type="domain" description="Secretion system C-terminal sorting" evidence="2">
    <location>
        <begin position="756"/>
        <end position="817"/>
    </location>
</feature>
<dbReference type="InterPro" id="IPR036278">
    <property type="entry name" value="Sialidase_sf"/>
</dbReference>
<dbReference type="InterPro" id="IPR026444">
    <property type="entry name" value="Secre_tail"/>
</dbReference>
<dbReference type="PANTHER" id="PTHR43739:SF5">
    <property type="entry name" value="EXO-ALPHA-SIALIDASE"/>
    <property type="match status" value="1"/>
</dbReference>
<dbReference type="PANTHER" id="PTHR43739">
    <property type="entry name" value="XYLOGLUCANASE (EUROFUNG)"/>
    <property type="match status" value="1"/>
</dbReference>
<gene>
    <name evidence="3" type="ORF">SAMN05216474_1381</name>
</gene>
<dbReference type="GO" id="GO:0010411">
    <property type="term" value="P:xyloglucan metabolic process"/>
    <property type="evidence" value="ECO:0007669"/>
    <property type="project" value="TreeGrafter"/>
</dbReference>
<keyword evidence="4" id="KW-1185">Reference proteome</keyword>
<evidence type="ECO:0000313" key="4">
    <source>
        <dbReference type="Proteomes" id="UP000236454"/>
    </source>
</evidence>
<accession>A0A1I6ZI45</accession>
<dbReference type="RefSeq" id="WP_170853701.1">
    <property type="nucleotide sequence ID" value="NZ_FPAS01000002.1"/>
</dbReference>
<name>A0A1I6ZI45_9FLAO</name>
<dbReference type="CDD" id="cd15482">
    <property type="entry name" value="Sialidase_non-viral"/>
    <property type="match status" value="1"/>
</dbReference>
<sequence length="821" mass="90550">MKTLSLIALSMGFSICLHGQTEKSVNSSRISPSQSFNVQGYKSAMQQVKVLKENQALQKSDLDQSWNLVGGLNLGGSVTELFAPRLGGDTIYAGAANGGVFRTEDGGLNWQPLFDDQVFLSVSSILSLPSNDSVLLVGTGDINFSDPSYVGDGVYKSTDYGNTWTNIGLNAMGVVAELSVNPSNENEIIAACLGSPFEKNNNRGVYKSIDGGLTWQQTLFVSDSSGVVDISRSKQNPNVLYAANYNRMLQVGKRVHTGPDTKLYKSIDGGDTWQLVNLNLPYTINGRMGVEIAPSNEDYVYVIVAQNNGKGLLVLGSTDGGVSWQILKDDPSYEDIFDYHPYLNKPWEFTRIYVDPLDEEHIVMPGMDIWSSTNAGLSWDKVSEWFRINSTSCIHDVLFDDNSTYKVASIHGVFENSGLEWHPLGYLPITQYYDVISLSSYPDFYMGAAKDIGLVYGSEQNNQAWKREHYYPENSAYSVFANDTNNYVYSTALSLKSKTSDLFEFPDNLPFHTNPAVHYFNISGQLLFGSDRLNEVSNLPNAFYSILSNDLTNNQGLQSEFHTLTEIEVGLQNTNVVYTGSTDGKIFESSNFQNGPASFVDLTSGSFLTQKYVTDIKLSYENLNVVYASFNGYFNSDSTSFLFRKTANSNTWVDISGDLPPIGVNSICIANGTTDSVLFIGTDAGVFITQNAGTNWTYLGMDMPIIAVTDLEIDYASQKLIAATFGRSMYTYDISFLNLVTPPLAVEQEMTAEFILYPNPATDKLHVSGVENESYLILNTLGEQIRKGELKGEGEIGLQNLSSGVYFLKIGQSTKRFVISR</sequence>
<evidence type="ECO:0000256" key="1">
    <source>
        <dbReference type="ARBA" id="ARBA00022729"/>
    </source>
</evidence>
<dbReference type="InterPro" id="IPR052025">
    <property type="entry name" value="Xyloglucanase_GH74"/>
</dbReference>